<sequence>MFLSALTCSRKDFPPLNATTNQGESPSVDPGHGAVGIEPVACSRKSQRWRRAGACTVVVETESVVAEHEQNQAAIDSK</sequence>
<name>A0A540L6G7_MALBA</name>
<evidence type="ECO:0000313" key="3">
    <source>
        <dbReference type="Proteomes" id="UP000315295"/>
    </source>
</evidence>
<evidence type="ECO:0000313" key="2">
    <source>
        <dbReference type="EMBL" id="TQD82067.1"/>
    </source>
</evidence>
<organism evidence="2 3">
    <name type="scientific">Malus baccata</name>
    <name type="common">Siberian crab apple</name>
    <name type="synonym">Pyrus baccata</name>
    <dbReference type="NCBI Taxonomy" id="106549"/>
    <lineage>
        <taxon>Eukaryota</taxon>
        <taxon>Viridiplantae</taxon>
        <taxon>Streptophyta</taxon>
        <taxon>Embryophyta</taxon>
        <taxon>Tracheophyta</taxon>
        <taxon>Spermatophyta</taxon>
        <taxon>Magnoliopsida</taxon>
        <taxon>eudicotyledons</taxon>
        <taxon>Gunneridae</taxon>
        <taxon>Pentapetalae</taxon>
        <taxon>rosids</taxon>
        <taxon>fabids</taxon>
        <taxon>Rosales</taxon>
        <taxon>Rosaceae</taxon>
        <taxon>Amygdaloideae</taxon>
        <taxon>Maleae</taxon>
        <taxon>Malus</taxon>
    </lineage>
</organism>
<evidence type="ECO:0000256" key="1">
    <source>
        <dbReference type="SAM" id="MobiDB-lite"/>
    </source>
</evidence>
<dbReference type="Proteomes" id="UP000315295">
    <property type="component" value="Unassembled WGS sequence"/>
</dbReference>
<keyword evidence="3" id="KW-1185">Reference proteome</keyword>
<accession>A0A540L6G7</accession>
<proteinExistence type="predicted"/>
<comment type="caution">
    <text evidence="2">The sequence shown here is derived from an EMBL/GenBank/DDBJ whole genome shotgun (WGS) entry which is preliminary data.</text>
</comment>
<dbReference type="EMBL" id="VIEB01000740">
    <property type="protein sequence ID" value="TQD82067.1"/>
    <property type="molecule type" value="Genomic_DNA"/>
</dbReference>
<reference evidence="2 3" key="1">
    <citation type="journal article" date="2019" name="G3 (Bethesda)">
        <title>Sequencing of a Wild Apple (Malus baccata) Genome Unravels the Differences Between Cultivated and Wild Apple Species Regarding Disease Resistance and Cold Tolerance.</title>
        <authorList>
            <person name="Chen X."/>
        </authorList>
    </citation>
    <scope>NUCLEOTIDE SEQUENCE [LARGE SCALE GENOMIC DNA]</scope>
    <source>
        <strain evidence="3">cv. Shandingzi</strain>
        <tissue evidence="2">Leaves</tissue>
    </source>
</reference>
<dbReference type="AlphaFoldDB" id="A0A540L6G7"/>
<feature type="region of interest" description="Disordered" evidence="1">
    <location>
        <begin position="11"/>
        <end position="33"/>
    </location>
</feature>
<protein>
    <submittedName>
        <fullName evidence="2">Uncharacterized protein</fullName>
    </submittedName>
</protein>
<gene>
    <name evidence="2" type="ORF">C1H46_032376</name>
</gene>